<protein>
    <recommendedName>
        <fullName evidence="9">Probable arginine--tRNA ligase, mitochondrial</fullName>
        <ecNumber evidence="2">6.1.1.19</ecNumber>
    </recommendedName>
    <alternativeName>
        <fullName evidence="8">Arginyl-tRNA synthetase</fullName>
    </alternativeName>
</protein>
<keyword evidence="4 12" id="KW-0547">Nucleotide-binding</keyword>
<evidence type="ECO:0000256" key="2">
    <source>
        <dbReference type="ARBA" id="ARBA00012837"/>
    </source>
</evidence>
<evidence type="ECO:0000256" key="7">
    <source>
        <dbReference type="ARBA" id="ARBA00023146"/>
    </source>
</evidence>
<gene>
    <name evidence="14" type="ORF">KUF71_015462</name>
</gene>
<dbReference type="PANTHER" id="PTHR11956">
    <property type="entry name" value="ARGINYL-TRNA SYNTHETASE"/>
    <property type="match status" value="1"/>
</dbReference>
<dbReference type="FunFam" id="3.40.50.620:FF:000058">
    <property type="entry name" value="Mitochondrial arginyl-tRNA synthetase"/>
    <property type="match status" value="1"/>
</dbReference>
<comment type="similarity">
    <text evidence="1 12">Belongs to the class-I aminoacyl-tRNA synthetase family.</text>
</comment>
<keyword evidence="6 12" id="KW-0648">Protein biosynthesis</keyword>
<dbReference type="InterPro" id="IPR001412">
    <property type="entry name" value="aa-tRNA-synth_I_CS"/>
</dbReference>
<dbReference type="NCBIfam" id="TIGR00456">
    <property type="entry name" value="argS"/>
    <property type="match status" value="1"/>
</dbReference>
<dbReference type="InterPro" id="IPR001278">
    <property type="entry name" value="Arg-tRNA-ligase"/>
</dbReference>
<reference evidence="14" key="2">
    <citation type="journal article" date="2023" name="BMC Genomics">
        <title>Pest status, molecular evolution, and epigenetic factors derived from the genome assembly of Frankliniella fusca, a thysanopteran phytovirus vector.</title>
        <authorList>
            <person name="Catto M.A."/>
            <person name="Labadie P.E."/>
            <person name="Jacobson A.L."/>
            <person name="Kennedy G.G."/>
            <person name="Srinivasan R."/>
            <person name="Hunt B.G."/>
        </authorList>
    </citation>
    <scope>NUCLEOTIDE SEQUENCE</scope>
    <source>
        <strain evidence="14">PL_HMW_Pooled</strain>
    </source>
</reference>
<keyword evidence="5 12" id="KW-0067">ATP-binding</keyword>
<dbReference type="Pfam" id="PF05746">
    <property type="entry name" value="DALR_1"/>
    <property type="match status" value="1"/>
</dbReference>
<dbReference type="PROSITE" id="PS00178">
    <property type="entry name" value="AA_TRNA_LIGASE_I"/>
    <property type="match status" value="1"/>
</dbReference>
<dbReference type="EMBL" id="JAHWGI010001278">
    <property type="protein sequence ID" value="KAK3927155.1"/>
    <property type="molecule type" value="Genomic_DNA"/>
</dbReference>
<evidence type="ECO:0000256" key="12">
    <source>
        <dbReference type="RuleBase" id="RU363038"/>
    </source>
</evidence>
<dbReference type="Pfam" id="PF00750">
    <property type="entry name" value="tRNA-synt_1d"/>
    <property type="match status" value="1"/>
</dbReference>
<evidence type="ECO:0000256" key="4">
    <source>
        <dbReference type="ARBA" id="ARBA00022741"/>
    </source>
</evidence>
<dbReference type="Gene3D" id="3.40.50.620">
    <property type="entry name" value="HUPs"/>
    <property type="match status" value="1"/>
</dbReference>
<dbReference type="InterPro" id="IPR035684">
    <property type="entry name" value="ArgRS_core"/>
</dbReference>
<evidence type="ECO:0000256" key="9">
    <source>
        <dbReference type="ARBA" id="ARBA00039495"/>
    </source>
</evidence>
<dbReference type="PANTHER" id="PTHR11956:SF11">
    <property type="entry name" value="ARGININE--TRNA LIGASE, MITOCHONDRIAL-RELATED"/>
    <property type="match status" value="1"/>
</dbReference>
<proteinExistence type="inferred from homology"/>
<accession>A0AAE1LPQ0</accession>
<sequence>MTKYLKNHVSHRLLDTLDALGNPIQNDTKYLASRMSLRKSSESQLGLALPLDCIHVAKSIDTLAVKEHVQPDDIIKSVTISKLQGKPNFVFQLDQSSFIKSVLGKTVANQPYPSQLKRVLVEFSSPNIAKPIHVGHLRSTIIGNYIANIHEWFGYDVMRLNYLGDWGTQYGLVKVGMKILNPTEEELSQKPLSTLYQAYISANAAAEKNPQILEEARKIFCNLERGESDDISDWLLYKKYTVEELKKTYSRLNIVFDHYSWESDYKLDSIAYILDLLKTRGHLTTDKEGRSVASVDGKDVPVLKSDGTTLYLTRDIAAAVERKSKFNFDTMYYLADTSQHKHFRNLFSILKDLSFPWAENIKHVRFGRVRGMSTRRGEVIFLNDILDEAYHLMIKQQQASPNTKIDLLEDKNTADILGVSTVIVADLIHKRMKDYSFNWDSAKSVKGNTGLRLQYTHCRLKSLSEKFCLPQGLEVEPSMLPEPVAFDLIYQISRFEEVLDKSFEELEASRLTEYMFSLCDVINKAFMTLKVSNAGKVGEQRLLLFEEARFVLYRGMKLLGLTPLNRM</sequence>
<dbReference type="EC" id="6.1.1.19" evidence="2"/>
<dbReference type="Gene3D" id="1.10.730.10">
    <property type="entry name" value="Isoleucyl-tRNA Synthetase, Domain 1"/>
    <property type="match status" value="1"/>
</dbReference>
<evidence type="ECO:0000256" key="3">
    <source>
        <dbReference type="ARBA" id="ARBA00022598"/>
    </source>
</evidence>
<dbReference type="SUPFAM" id="SSF52374">
    <property type="entry name" value="Nucleotidylyl transferase"/>
    <property type="match status" value="1"/>
</dbReference>
<organism evidence="14 15">
    <name type="scientific">Frankliniella fusca</name>
    <dbReference type="NCBI Taxonomy" id="407009"/>
    <lineage>
        <taxon>Eukaryota</taxon>
        <taxon>Metazoa</taxon>
        <taxon>Ecdysozoa</taxon>
        <taxon>Arthropoda</taxon>
        <taxon>Hexapoda</taxon>
        <taxon>Insecta</taxon>
        <taxon>Pterygota</taxon>
        <taxon>Neoptera</taxon>
        <taxon>Paraneoptera</taxon>
        <taxon>Thysanoptera</taxon>
        <taxon>Terebrantia</taxon>
        <taxon>Thripoidea</taxon>
        <taxon>Thripidae</taxon>
        <taxon>Frankliniella</taxon>
    </lineage>
</organism>
<evidence type="ECO:0000256" key="5">
    <source>
        <dbReference type="ARBA" id="ARBA00022840"/>
    </source>
</evidence>
<dbReference type="PRINTS" id="PR01038">
    <property type="entry name" value="TRNASYNTHARG"/>
</dbReference>
<evidence type="ECO:0000256" key="8">
    <source>
        <dbReference type="ARBA" id="ARBA00033033"/>
    </source>
</evidence>
<dbReference type="GO" id="GO:0032543">
    <property type="term" value="P:mitochondrial translation"/>
    <property type="evidence" value="ECO:0007669"/>
    <property type="project" value="TreeGrafter"/>
</dbReference>
<evidence type="ECO:0000256" key="11">
    <source>
        <dbReference type="ARBA" id="ARBA00049595"/>
    </source>
</evidence>
<keyword evidence="3 12" id="KW-0436">Ligase</keyword>
<evidence type="ECO:0000256" key="1">
    <source>
        <dbReference type="ARBA" id="ARBA00005594"/>
    </source>
</evidence>
<dbReference type="GO" id="GO:0005524">
    <property type="term" value="F:ATP binding"/>
    <property type="evidence" value="ECO:0007669"/>
    <property type="project" value="UniProtKB-KW"/>
</dbReference>
<dbReference type="SMART" id="SM00836">
    <property type="entry name" value="DALR_1"/>
    <property type="match status" value="1"/>
</dbReference>
<evidence type="ECO:0000313" key="14">
    <source>
        <dbReference type="EMBL" id="KAK3927155.1"/>
    </source>
</evidence>
<feature type="domain" description="DALR anticodon binding" evidence="13">
    <location>
        <begin position="453"/>
        <end position="567"/>
    </location>
</feature>
<evidence type="ECO:0000256" key="6">
    <source>
        <dbReference type="ARBA" id="ARBA00022917"/>
    </source>
</evidence>
<dbReference type="Proteomes" id="UP001219518">
    <property type="component" value="Unassembled WGS sequence"/>
</dbReference>
<dbReference type="InterPro" id="IPR009080">
    <property type="entry name" value="tRNAsynth_Ia_anticodon-bd"/>
</dbReference>
<dbReference type="FunFam" id="1.10.730.10:FF:000006">
    <property type="entry name" value="Arginyl-tRNA synthetase 2, mitochondrial"/>
    <property type="match status" value="1"/>
</dbReference>
<name>A0AAE1LPQ0_9NEOP</name>
<comment type="caution">
    <text evidence="14">The sequence shown here is derived from an EMBL/GenBank/DDBJ whole genome shotgun (WGS) entry which is preliminary data.</text>
</comment>
<dbReference type="SUPFAM" id="SSF47323">
    <property type="entry name" value="Anticodon-binding domain of a subclass of class I aminoacyl-tRNA synthetases"/>
    <property type="match status" value="1"/>
</dbReference>
<keyword evidence="15" id="KW-1185">Reference proteome</keyword>
<dbReference type="InterPro" id="IPR008909">
    <property type="entry name" value="DALR_anticod-bd"/>
</dbReference>
<evidence type="ECO:0000259" key="13">
    <source>
        <dbReference type="SMART" id="SM00836"/>
    </source>
</evidence>
<evidence type="ECO:0000256" key="10">
    <source>
        <dbReference type="ARBA" id="ARBA00049339"/>
    </source>
</evidence>
<dbReference type="InterPro" id="IPR014729">
    <property type="entry name" value="Rossmann-like_a/b/a_fold"/>
</dbReference>
<evidence type="ECO:0000313" key="15">
    <source>
        <dbReference type="Proteomes" id="UP001219518"/>
    </source>
</evidence>
<keyword evidence="7 12" id="KW-0030">Aminoacyl-tRNA synthetase</keyword>
<dbReference type="GO" id="GO:0005739">
    <property type="term" value="C:mitochondrion"/>
    <property type="evidence" value="ECO:0007669"/>
    <property type="project" value="TreeGrafter"/>
</dbReference>
<reference evidence="14" key="1">
    <citation type="submission" date="2021-07" db="EMBL/GenBank/DDBJ databases">
        <authorList>
            <person name="Catto M.A."/>
            <person name="Jacobson A."/>
            <person name="Kennedy G."/>
            <person name="Labadie P."/>
            <person name="Hunt B.G."/>
            <person name="Srinivasan R."/>
        </authorList>
    </citation>
    <scope>NUCLEOTIDE SEQUENCE</scope>
    <source>
        <strain evidence="14">PL_HMW_Pooled</strain>
        <tissue evidence="14">Head</tissue>
    </source>
</reference>
<comment type="catalytic activity">
    <reaction evidence="10">
        <text>tRNA(Arg) + L-arginine + ATP = L-arginyl-tRNA(Arg) + AMP + diphosphate</text>
        <dbReference type="Rhea" id="RHEA:20301"/>
        <dbReference type="Rhea" id="RHEA-COMP:9658"/>
        <dbReference type="Rhea" id="RHEA-COMP:9673"/>
        <dbReference type="ChEBI" id="CHEBI:30616"/>
        <dbReference type="ChEBI" id="CHEBI:32682"/>
        <dbReference type="ChEBI" id="CHEBI:33019"/>
        <dbReference type="ChEBI" id="CHEBI:78442"/>
        <dbReference type="ChEBI" id="CHEBI:78513"/>
        <dbReference type="ChEBI" id="CHEBI:456215"/>
        <dbReference type="EC" id="6.1.1.19"/>
    </reaction>
</comment>
<dbReference type="GO" id="GO:0006420">
    <property type="term" value="P:arginyl-tRNA aminoacylation"/>
    <property type="evidence" value="ECO:0007669"/>
    <property type="project" value="InterPro"/>
</dbReference>
<dbReference type="GO" id="GO:0004814">
    <property type="term" value="F:arginine-tRNA ligase activity"/>
    <property type="evidence" value="ECO:0007669"/>
    <property type="project" value="UniProtKB-EC"/>
</dbReference>
<comment type="function">
    <text evidence="11">Catalyzes the attachment of arginine to tRNA(Arg) in a two-step reaction: arginine is first activated by ATP to form Arg-AMP and then transferred to the acceptor end of tRNA(Arg).</text>
</comment>
<dbReference type="AlphaFoldDB" id="A0AAE1LPQ0"/>